<accession>A0ABP1QU85</accession>
<evidence type="ECO:0000256" key="9">
    <source>
        <dbReference type="SAM" id="Phobius"/>
    </source>
</evidence>
<dbReference type="InterPro" id="IPR052192">
    <property type="entry name" value="Insect_Ionotropic_Sensory_Rcpt"/>
</dbReference>
<feature type="transmembrane region" description="Helical" evidence="9">
    <location>
        <begin position="443"/>
        <end position="461"/>
    </location>
</feature>
<protein>
    <recommendedName>
        <fullName evidence="11">Ionotropic glutamate receptor C-terminal domain-containing protein</fullName>
    </recommendedName>
</protein>
<evidence type="ECO:0000259" key="11">
    <source>
        <dbReference type="Pfam" id="PF00060"/>
    </source>
</evidence>
<evidence type="ECO:0000313" key="12">
    <source>
        <dbReference type="EMBL" id="CAL8111654.1"/>
    </source>
</evidence>
<keyword evidence="5 9" id="KW-1133">Transmembrane helix</keyword>
<evidence type="ECO:0000256" key="2">
    <source>
        <dbReference type="ARBA" id="ARBA00008685"/>
    </source>
</evidence>
<proteinExistence type="inferred from homology"/>
<feature type="signal peptide" evidence="10">
    <location>
        <begin position="1"/>
        <end position="29"/>
    </location>
</feature>
<keyword evidence="10" id="KW-0732">Signal</keyword>
<sequence>MCSRLNNLELFHIPIFAILIFLVTQKVDGSSSGSKSLKQTKDNPKLVEDSVHDFIIKLVAKSFSNCSLIVVQDKYDNGQNVSSIISALQQNVYVIKFNHSETGNTNNTTIEADSIDFSNKISNTRKRSSFCSLAILYLSDVNPNVIHQIQNVIAPTFTPIIRKDEDHFIFITPPKYHAKLLLMRELPNRVKFKLAIGRLDNGDNAITSINFFGGDMGSPCITHFPSENIQEDFDYFPDFLWNLNGKLLKISLTQTRALAEAYLPAPGDGVNNGRRGKWTYLLHEFLMVKFNFTYTMFLSTGMDGNPGEGGTGLQLKNGTWIGITGDLLYGRADMGLAFANTPKRTQFIGFTDTYYDTCCLTFVTGQPSKVFSALALFWPFDVDLWGCLVCAVIVSLLIFIVVFKLVARGYLYLDDSWSTGILLQSLLSPLIEQDFTDPTSSTLRCFFAFWSFFAMIVNTLYRSKLVTLLAFPVLVDVPETFEQLAHSNFKVGFMKHGDSAYNTLAASTDPVYVKLIREMEIIRGVGLECLEKVVSQENYACIAYDFDVTYLMGRNFSDANSRKIVQPGARTYSIWLGIGTEANSIYRVNFGKVLGNTRPFHLADIWNTRDLYYDVKLMKLRWWDESNQTANAKGVQEESQDLTLKHLKSSFYLLIGGLIMCLLVFCYEHRLQCTLCCKRRDK</sequence>
<dbReference type="Pfam" id="PF00060">
    <property type="entry name" value="Lig_chan"/>
    <property type="match status" value="1"/>
</dbReference>
<evidence type="ECO:0000256" key="1">
    <source>
        <dbReference type="ARBA" id="ARBA00004651"/>
    </source>
</evidence>
<evidence type="ECO:0000256" key="7">
    <source>
        <dbReference type="ARBA" id="ARBA00023170"/>
    </source>
</evidence>
<dbReference type="PANTHER" id="PTHR42643">
    <property type="entry name" value="IONOTROPIC RECEPTOR 20A-RELATED"/>
    <property type="match status" value="1"/>
</dbReference>
<evidence type="ECO:0000256" key="4">
    <source>
        <dbReference type="ARBA" id="ARBA00022692"/>
    </source>
</evidence>
<keyword evidence="13" id="KW-1185">Reference proteome</keyword>
<reference evidence="12 13" key="1">
    <citation type="submission" date="2024-08" db="EMBL/GenBank/DDBJ databases">
        <authorList>
            <person name="Cucini C."/>
            <person name="Frati F."/>
        </authorList>
    </citation>
    <scope>NUCLEOTIDE SEQUENCE [LARGE SCALE GENOMIC DNA]</scope>
</reference>
<dbReference type="Proteomes" id="UP001642540">
    <property type="component" value="Unassembled WGS sequence"/>
</dbReference>
<name>A0ABP1QU85_9HEXA</name>
<feature type="transmembrane region" description="Helical" evidence="9">
    <location>
        <begin position="382"/>
        <end position="403"/>
    </location>
</feature>
<evidence type="ECO:0000256" key="5">
    <source>
        <dbReference type="ARBA" id="ARBA00022989"/>
    </source>
</evidence>
<dbReference type="InterPro" id="IPR001320">
    <property type="entry name" value="Iontro_rcpt_C"/>
</dbReference>
<organism evidence="12 13">
    <name type="scientific">Orchesella dallaii</name>
    <dbReference type="NCBI Taxonomy" id="48710"/>
    <lineage>
        <taxon>Eukaryota</taxon>
        <taxon>Metazoa</taxon>
        <taxon>Ecdysozoa</taxon>
        <taxon>Arthropoda</taxon>
        <taxon>Hexapoda</taxon>
        <taxon>Collembola</taxon>
        <taxon>Entomobryomorpha</taxon>
        <taxon>Entomobryoidea</taxon>
        <taxon>Orchesellidae</taxon>
        <taxon>Orchesellinae</taxon>
        <taxon>Orchesella</taxon>
    </lineage>
</organism>
<keyword evidence="4 9" id="KW-0812">Transmembrane</keyword>
<comment type="subcellular location">
    <subcellularLocation>
        <location evidence="1">Cell membrane</location>
        <topology evidence="1">Multi-pass membrane protein</topology>
    </subcellularLocation>
</comment>
<comment type="similarity">
    <text evidence="2">Belongs to the glutamate-gated ion channel (TC 1.A.10.1) family.</text>
</comment>
<feature type="domain" description="Ionotropic glutamate receptor C-terminal" evidence="11">
    <location>
        <begin position="382"/>
        <end position="658"/>
    </location>
</feature>
<evidence type="ECO:0000256" key="10">
    <source>
        <dbReference type="SAM" id="SignalP"/>
    </source>
</evidence>
<keyword evidence="6 9" id="KW-0472">Membrane</keyword>
<feature type="chain" id="PRO_5045196496" description="Ionotropic glutamate receptor C-terminal domain-containing protein" evidence="10">
    <location>
        <begin position="30"/>
        <end position="682"/>
    </location>
</feature>
<dbReference type="EMBL" id="CAXLJM020000046">
    <property type="protein sequence ID" value="CAL8111654.1"/>
    <property type="molecule type" value="Genomic_DNA"/>
</dbReference>
<keyword evidence="3" id="KW-1003">Cell membrane</keyword>
<dbReference type="Gene3D" id="3.40.190.10">
    <property type="entry name" value="Periplasmic binding protein-like II"/>
    <property type="match status" value="1"/>
</dbReference>
<keyword evidence="8" id="KW-0325">Glycoprotein</keyword>
<dbReference type="Gene3D" id="1.10.287.70">
    <property type="match status" value="1"/>
</dbReference>
<comment type="caution">
    <text evidence="12">The sequence shown here is derived from an EMBL/GenBank/DDBJ whole genome shotgun (WGS) entry which is preliminary data.</text>
</comment>
<keyword evidence="7" id="KW-0675">Receptor</keyword>
<evidence type="ECO:0000256" key="3">
    <source>
        <dbReference type="ARBA" id="ARBA00022475"/>
    </source>
</evidence>
<dbReference type="PANTHER" id="PTHR42643:SF24">
    <property type="entry name" value="IONOTROPIC RECEPTOR 60A"/>
    <property type="match status" value="1"/>
</dbReference>
<evidence type="ECO:0000256" key="6">
    <source>
        <dbReference type="ARBA" id="ARBA00023136"/>
    </source>
</evidence>
<gene>
    <name evidence="12" type="ORF">ODALV1_LOCUS15235</name>
</gene>
<evidence type="ECO:0000313" key="13">
    <source>
        <dbReference type="Proteomes" id="UP001642540"/>
    </source>
</evidence>
<evidence type="ECO:0000256" key="8">
    <source>
        <dbReference type="ARBA" id="ARBA00023180"/>
    </source>
</evidence>
<dbReference type="SUPFAM" id="SSF53850">
    <property type="entry name" value="Periplasmic binding protein-like II"/>
    <property type="match status" value="1"/>
</dbReference>
<feature type="transmembrane region" description="Helical" evidence="9">
    <location>
        <begin position="651"/>
        <end position="670"/>
    </location>
</feature>